<gene>
    <name evidence="3" type="ORF">JS756_26685</name>
</gene>
<dbReference type="InterPro" id="IPR002645">
    <property type="entry name" value="STAS_dom"/>
</dbReference>
<dbReference type="Proteomes" id="UP000788262">
    <property type="component" value="Unassembled WGS sequence"/>
</dbReference>
<proteinExistence type="predicted"/>
<accession>A0ABS2VXB1</accession>
<dbReference type="InterPro" id="IPR036513">
    <property type="entry name" value="STAS_dom_sf"/>
</dbReference>
<sequence length="149" mass="16610">MHLHTVSTVRPDHILVSLYGEADVLTAPLLRQTFGTALRRAEHGYVVADLCGVDFMDRSGARPLVEADQILHRQSRRLWLACLHSHTDLILRSIRLDGYFPVLPVTVPVPRCQHFDPGWRPWTAESDGTGGADGAGRPLPRPSGDRDTW</sequence>
<dbReference type="CDD" id="cd07043">
    <property type="entry name" value="STAS_anti-anti-sigma_factors"/>
    <property type="match status" value="1"/>
</dbReference>
<evidence type="ECO:0000259" key="2">
    <source>
        <dbReference type="PROSITE" id="PS50801"/>
    </source>
</evidence>
<dbReference type="Pfam" id="PF01740">
    <property type="entry name" value="STAS"/>
    <property type="match status" value="1"/>
</dbReference>
<keyword evidence="4" id="KW-1185">Reference proteome</keyword>
<evidence type="ECO:0000313" key="4">
    <source>
        <dbReference type="Proteomes" id="UP000788262"/>
    </source>
</evidence>
<feature type="region of interest" description="Disordered" evidence="1">
    <location>
        <begin position="123"/>
        <end position="149"/>
    </location>
</feature>
<dbReference type="RefSeq" id="WP_205385760.1">
    <property type="nucleotide sequence ID" value="NZ_JAFFZS010000027.1"/>
</dbReference>
<feature type="domain" description="STAS" evidence="2">
    <location>
        <begin position="3"/>
        <end position="99"/>
    </location>
</feature>
<organism evidence="3 4">
    <name type="scientific">Streptomyces actuosus</name>
    <dbReference type="NCBI Taxonomy" id="1885"/>
    <lineage>
        <taxon>Bacteria</taxon>
        <taxon>Bacillati</taxon>
        <taxon>Actinomycetota</taxon>
        <taxon>Actinomycetes</taxon>
        <taxon>Kitasatosporales</taxon>
        <taxon>Streptomycetaceae</taxon>
        <taxon>Streptomyces</taxon>
    </lineage>
</organism>
<evidence type="ECO:0000313" key="3">
    <source>
        <dbReference type="EMBL" id="MBN0047630.1"/>
    </source>
</evidence>
<dbReference type="Gene3D" id="3.30.750.24">
    <property type="entry name" value="STAS domain"/>
    <property type="match status" value="1"/>
</dbReference>
<evidence type="ECO:0000256" key="1">
    <source>
        <dbReference type="SAM" id="MobiDB-lite"/>
    </source>
</evidence>
<comment type="caution">
    <text evidence="3">The sequence shown here is derived from an EMBL/GenBank/DDBJ whole genome shotgun (WGS) entry which is preliminary data.</text>
</comment>
<dbReference type="PROSITE" id="PS50801">
    <property type="entry name" value="STAS"/>
    <property type="match status" value="1"/>
</dbReference>
<dbReference type="EMBL" id="JAFFZS010000027">
    <property type="protein sequence ID" value="MBN0047630.1"/>
    <property type="molecule type" value="Genomic_DNA"/>
</dbReference>
<dbReference type="SUPFAM" id="SSF52091">
    <property type="entry name" value="SpoIIaa-like"/>
    <property type="match status" value="1"/>
</dbReference>
<name>A0ABS2VXB1_STRAS</name>
<reference evidence="3 4" key="1">
    <citation type="submission" date="2021-02" db="EMBL/GenBank/DDBJ databases">
        <title>Whole genome sequencing of Streptomyces actuosus VRA1.</title>
        <authorList>
            <person name="Sen G."/>
            <person name="Sen A."/>
        </authorList>
    </citation>
    <scope>NUCLEOTIDE SEQUENCE [LARGE SCALE GENOMIC DNA]</scope>
    <source>
        <strain evidence="3 4">VRA1</strain>
    </source>
</reference>
<protein>
    <submittedName>
        <fullName evidence="3">STAS domain-containing protein</fullName>
    </submittedName>
</protein>